<name>A0A1R1XG35_9FUNG</name>
<reference evidence="1 2" key="1">
    <citation type="submission" date="2017-01" db="EMBL/GenBank/DDBJ databases">
        <authorList>
            <person name="Mah S.A."/>
            <person name="Swanson W.J."/>
            <person name="Moy G.W."/>
            <person name="Vacquier V.D."/>
        </authorList>
    </citation>
    <scope>NUCLEOTIDE SEQUENCE [LARGE SCALE GENOMIC DNA]</scope>
    <source>
        <strain evidence="1 2">GSMNP</strain>
    </source>
</reference>
<dbReference type="PANTHER" id="PTHR47027:SF20">
    <property type="entry name" value="REVERSE TRANSCRIPTASE-LIKE PROTEIN WITH RNA-DIRECTED DNA POLYMERASE DOMAIN"/>
    <property type="match status" value="1"/>
</dbReference>
<dbReference type="AlphaFoldDB" id="A0A1R1XG35"/>
<proteinExistence type="predicted"/>
<dbReference type="Proteomes" id="UP000187283">
    <property type="component" value="Unassembled WGS sequence"/>
</dbReference>
<dbReference type="PANTHER" id="PTHR47027">
    <property type="entry name" value="REVERSE TRANSCRIPTASE DOMAIN-CONTAINING PROTEIN"/>
    <property type="match status" value="1"/>
</dbReference>
<organism evidence="1 2">
    <name type="scientific">Smittium culicis</name>
    <dbReference type="NCBI Taxonomy" id="133412"/>
    <lineage>
        <taxon>Eukaryota</taxon>
        <taxon>Fungi</taxon>
        <taxon>Fungi incertae sedis</taxon>
        <taxon>Zoopagomycota</taxon>
        <taxon>Kickxellomycotina</taxon>
        <taxon>Harpellomycetes</taxon>
        <taxon>Harpellales</taxon>
        <taxon>Legeriomycetaceae</taxon>
        <taxon>Smittium</taxon>
    </lineage>
</organism>
<accession>A0A1R1XG35</accession>
<gene>
    <name evidence="1" type="ORF">AYI70_g8416</name>
</gene>
<evidence type="ECO:0000313" key="2">
    <source>
        <dbReference type="Proteomes" id="UP000187283"/>
    </source>
</evidence>
<protein>
    <recommendedName>
        <fullName evidence="3">RNA-directed DNA polymerase from mobile element jockey</fullName>
    </recommendedName>
</protein>
<comment type="caution">
    <text evidence="1">The sequence shown here is derived from an EMBL/GenBank/DDBJ whole genome shotgun (WGS) entry which is preliminary data.</text>
</comment>
<sequence length="309" mass="34634">MTTSIIVPVPKKGDIKDPDNYRGISLIPTIIKLLAKIVATKLAPMNIKYKMIAKEKADFRKFEECVAQVTTLYEIARRRKIDNKETWLCNIEYSKAYGRVPHMDLLLPFADDAVLLAESSADLQDSLNTITVWSDTWEMAVNASKCGVMTISGELTTDMTLQGQKFNPTDQYTYLGYIMNSKKAVYAAYSFLRRSDVLTALKIKFINSVLMPIGCYGGETFGMSESRCKPIQSEIDKAIRMVANVGKSAAMERISDELGITSVFMHTSTACERAYYKCPTSITWIADLIKAPMKAQMATWVTGSTQWIK</sequence>
<dbReference type="CDD" id="cd01650">
    <property type="entry name" value="RT_nLTR_like"/>
    <property type="match status" value="1"/>
</dbReference>
<evidence type="ECO:0000313" key="1">
    <source>
        <dbReference type="EMBL" id="OMJ13566.1"/>
    </source>
</evidence>
<keyword evidence="2" id="KW-1185">Reference proteome</keyword>
<dbReference type="EMBL" id="LSSN01003439">
    <property type="protein sequence ID" value="OMJ13566.1"/>
    <property type="molecule type" value="Genomic_DNA"/>
</dbReference>
<evidence type="ECO:0008006" key="3">
    <source>
        <dbReference type="Google" id="ProtNLM"/>
    </source>
</evidence>